<dbReference type="EMBL" id="PPCV01000003">
    <property type="protein sequence ID" value="RXW32754.1"/>
    <property type="molecule type" value="Genomic_DNA"/>
</dbReference>
<proteinExistence type="predicted"/>
<dbReference type="PANTHER" id="PTHR30313">
    <property type="entry name" value="DNA PRIMASE"/>
    <property type="match status" value="1"/>
</dbReference>
<protein>
    <submittedName>
        <fullName evidence="3">Transfer protein Tra</fullName>
    </submittedName>
</protein>
<dbReference type="SMART" id="SM00493">
    <property type="entry name" value="TOPRIM"/>
    <property type="match status" value="1"/>
</dbReference>
<dbReference type="GO" id="GO:0006269">
    <property type="term" value="P:DNA replication, synthesis of primer"/>
    <property type="evidence" value="ECO:0007669"/>
    <property type="project" value="TreeGrafter"/>
</dbReference>
<dbReference type="CDD" id="cd03364">
    <property type="entry name" value="TOPRIM_DnaG_primases"/>
    <property type="match status" value="1"/>
</dbReference>
<dbReference type="GO" id="GO:0005737">
    <property type="term" value="C:cytoplasm"/>
    <property type="evidence" value="ECO:0007669"/>
    <property type="project" value="TreeGrafter"/>
</dbReference>
<organism evidence="3 4">
    <name type="scientific">Propioniciclava flava</name>
    <dbReference type="NCBI Taxonomy" id="2072026"/>
    <lineage>
        <taxon>Bacteria</taxon>
        <taxon>Bacillati</taxon>
        <taxon>Actinomycetota</taxon>
        <taxon>Actinomycetes</taxon>
        <taxon>Propionibacteriales</taxon>
        <taxon>Propionibacteriaceae</taxon>
        <taxon>Propioniciclava</taxon>
    </lineage>
</organism>
<accession>A0A4Q2EJU9</accession>
<dbReference type="InterPro" id="IPR006171">
    <property type="entry name" value="TOPRIM_dom"/>
</dbReference>
<dbReference type="CDD" id="cd18809">
    <property type="entry name" value="SF1_C_RecD"/>
    <property type="match status" value="1"/>
</dbReference>
<feature type="region of interest" description="Disordered" evidence="1">
    <location>
        <begin position="1455"/>
        <end position="1489"/>
    </location>
</feature>
<dbReference type="Pfam" id="PF13604">
    <property type="entry name" value="AAA_30"/>
    <property type="match status" value="1"/>
</dbReference>
<evidence type="ECO:0000259" key="2">
    <source>
        <dbReference type="PROSITE" id="PS50880"/>
    </source>
</evidence>
<name>A0A4Q2EJU9_9ACTN</name>
<keyword evidence="4" id="KW-1185">Reference proteome</keyword>
<dbReference type="Gene3D" id="2.30.30.940">
    <property type="match status" value="1"/>
</dbReference>
<dbReference type="Gene3D" id="3.40.1360.10">
    <property type="match status" value="1"/>
</dbReference>
<dbReference type="SUPFAM" id="SSF56731">
    <property type="entry name" value="DNA primase core"/>
    <property type="match status" value="1"/>
</dbReference>
<dbReference type="InterPro" id="IPR037068">
    <property type="entry name" value="DNA_primase_core_N_sf"/>
</dbReference>
<dbReference type="Proteomes" id="UP000290624">
    <property type="component" value="Unassembled WGS sequence"/>
</dbReference>
<dbReference type="Pfam" id="PF08751">
    <property type="entry name" value="TrwC"/>
    <property type="match status" value="1"/>
</dbReference>
<dbReference type="OrthoDB" id="4524286at2"/>
<feature type="region of interest" description="Disordered" evidence="1">
    <location>
        <begin position="1009"/>
        <end position="1035"/>
    </location>
</feature>
<dbReference type="InterPro" id="IPR050219">
    <property type="entry name" value="DnaG_primase"/>
</dbReference>
<dbReference type="RefSeq" id="WP_129458365.1">
    <property type="nucleotide sequence ID" value="NZ_PPCV01000003.1"/>
</dbReference>
<reference evidence="3 4" key="1">
    <citation type="submission" date="2018-01" db="EMBL/GenBank/DDBJ databases">
        <title>Lactibacter flavus gen. nov., sp. nov., a novel bacterium of the family Propionibacteriaceae isolated from raw milk and dairy products.</title>
        <authorList>
            <person name="Wenning M."/>
            <person name="Breitenwieser F."/>
            <person name="Huptas C."/>
            <person name="von Neubeck M."/>
            <person name="Busse H.-J."/>
            <person name="Scherer S."/>
        </authorList>
    </citation>
    <scope>NUCLEOTIDE SEQUENCE [LARGE SCALE GENOMIC DNA]</scope>
    <source>
        <strain evidence="3 4">VG341</strain>
    </source>
</reference>
<dbReference type="InterPro" id="IPR013264">
    <property type="entry name" value="DNAG_N"/>
</dbReference>
<dbReference type="InterPro" id="IPR027417">
    <property type="entry name" value="P-loop_NTPase"/>
</dbReference>
<evidence type="ECO:0000313" key="3">
    <source>
        <dbReference type="EMBL" id="RXW32754.1"/>
    </source>
</evidence>
<dbReference type="InterPro" id="IPR034151">
    <property type="entry name" value="TOPRIM_DnaG_bac"/>
</dbReference>
<gene>
    <name evidence="3" type="ORF">C1706_06330</name>
</gene>
<feature type="domain" description="Toprim" evidence="2">
    <location>
        <begin position="1257"/>
        <end position="1341"/>
    </location>
</feature>
<dbReference type="SUPFAM" id="SSF52540">
    <property type="entry name" value="P-loop containing nucleoside triphosphate hydrolases"/>
    <property type="match status" value="2"/>
</dbReference>
<comment type="caution">
    <text evidence="3">The sequence shown here is derived from an EMBL/GenBank/DDBJ whole genome shotgun (WGS) entry which is preliminary data.</text>
</comment>
<dbReference type="Gene3D" id="3.90.980.10">
    <property type="entry name" value="DNA primase, catalytic core, N-terminal domain"/>
    <property type="match status" value="1"/>
</dbReference>
<evidence type="ECO:0000313" key="4">
    <source>
        <dbReference type="Proteomes" id="UP000290624"/>
    </source>
</evidence>
<dbReference type="PROSITE" id="PS50880">
    <property type="entry name" value="TOPRIM"/>
    <property type="match status" value="1"/>
</dbReference>
<dbReference type="Pfam" id="PF13155">
    <property type="entry name" value="Toprim_2"/>
    <property type="match status" value="1"/>
</dbReference>
<dbReference type="Gene3D" id="3.40.50.300">
    <property type="entry name" value="P-loop containing nucleotide triphosphate hydrolases"/>
    <property type="match status" value="2"/>
</dbReference>
<sequence>MNTRWSARRRSIEARQDELAVEFQATHGRPPTPIETLALAQQANLETRDAKHEPRTLAEQRTAWRTQAEAVLGGPDGIGRMLHTALHPTRASAPTLDEAWFTRTAASIVATVEGSRATWQAWHVRAEAQRRARAASIPTAQLDAAVERLVATALGEHSLPLAVSAEAIAEPAALQRVDGQSVYTVAGAELFTSPRILAAEQRLVDAAGRHDGRTVDPATVEVALLETAANGVELNAGQVALVRAMACSGARVQVAIAPAGSGKTTAMRALSLAWQQAGGTVVGLAPSAAAAAALGSQIDTHTDTLAKLTWSIDHDDLPDWAARIGPSTLVVIDEAGMADTLSLDAAVGHILERGASVRLVGDDQQLAAIGAGGVLRDIATRHGAARLNELVRFADPAEGGASLALRDGNPEALGFYLDHDRVHVGDLATITDDVFDAWQTDRTAGLDTIMLAPTRDLVAELNTRARHHRLNGTLPSHEVELADGLSASVGDVIITRTNDRRLRVSATDWVKNGDRWSITALPGDGSVRALHTRSRRSVVLPADYVTTSTELGYASTVHTAQGVSVDTMHGLATGTEGRQQLYTMLTRGRHANHVYLQVVGDGDPHTVIRPETVHPLTATDVLEQILARDTAPISATSLQQHLGDPRVRLGEAVARYTDALSAAAEDVAGDLAVHALERQVDHALPGVPWCDAWPALRARLLLIAADGHDPLTELRRAATEQPLTGAGDPAAVLDWRLDATGLRGSRPGPLPWLPAVPNRLREHPEWGPYLNARARLVSELGDTVHQEALTAGRTPAWLASILGQPTGQTIAELTVWRAAIGVPDTDLRPTGERQFPKAAARWQRHLDRRLTGDRQPAMAEWGPLLRHLEPRLAGDGFTSTLASRLAHLSASGLNARTLLHAAAGEGNLPDDHAAAALWWRIARHLTPAALDTDQPLTPAWTTTLADTLGTERANELQASRWWPALVTAVDHGIRQGWTPTDLLSVGAGNNQQVDDCLALVWRISTLTDPHSSFDQEPEPPHPAEEPPADLWHGHEPTNPILIGDPDEAVAPIAVDTLDAEPWDANPDDLDAGAGLALQVMIRDTMGLPEPTEHDLHKMFERADAWRDCPSTPERLAHINQLTASFYADRLPGSWARPYLESRFGIDLTGHPDLHPGYAPAGWTTLVGHLHRLGVTDEEMLAAGVATRASTGRLIDRFRDRAVFPIRHDGVILGFVGRRHPDRTDDDKAGPKYLNTGDTPLFHKGDQLYTTGPLGPGVTPVIVEGPLDAIAITLATGGTYVGVAPLGTSLTDDQAAQLRQHGHRTPIVATDADLAGRVAAERDYWILTPHGHDPRHAELPDGTDPADLVATGSAGVLAAALKRARPLADQLVDERFAHLPASEAAVDALRVIAASPPERWETGTQDVAERLRLPAGLLRTALHDLVNAWNQDPRGSAAIALRDVTHVKTRLAHAEAVGVHERVTSRPGRTAAHPGDSPVPARAPSRGVDR</sequence>
<dbReference type="InterPro" id="IPR014862">
    <property type="entry name" value="TrwC"/>
</dbReference>
<evidence type="ECO:0000256" key="1">
    <source>
        <dbReference type="SAM" id="MobiDB-lite"/>
    </source>
</evidence>
<dbReference type="PANTHER" id="PTHR30313:SF2">
    <property type="entry name" value="DNA PRIMASE"/>
    <property type="match status" value="1"/>
</dbReference>
<dbReference type="Pfam" id="PF08275">
    <property type="entry name" value="DNAG_N"/>
    <property type="match status" value="1"/>
</dbReference>
<dbReference type="SUPFAM" id="SSF55464">
    <property type="entry name" value="Origin of replication-binding domain, RBD-like"/>
    <property type="match status" value="1"/>
</dbReference>